<evidence type="ECO:0000313" key="1">
    <source>
        <dbReference type="EMBL" id="TQD91298.1"/>
    </source>
</evidence>
<organism evidence="1 2">
    <name type="scientific">Malus baccata</name>
    <name type="common">Siberian crab apple</name>
    <name type="synonym">Pyrus baccata</name>
    <dbReference type="NCBI Taxonomy" id="106549"/>
    <lineage>
        <taxon>Eukaryota</taxon>
        <taxon>Viridiplantae</taxon>
        <taxon>Streptophyta</taxon>
        <taxon>Embryophyta</taxon>
        <taxon>Tracheophyta</taxon>
        <taxon>Spermatophyta</taxon>
        <taxon>Magnoliopsida</taxon>
        <taxon>eudicotyledons</taxon>
        <taxon>Gunneridae</taxon>
        <taxon>Pentapetalae</taxon>
        <taxon>rosids</taxon>
        <taxon>fabids</taxon>
        <taxon>Rosales</taxon>
        <taxon>Rosaceae</taxon>
        <taxon>Amygdaloideae</taxon>
        <taxon>Maleae</taxon>
        <taxon>Malus</taxon>
    </lineage>
</organism>
<accession>A0A540LXZ2</accession>
<reference evidence="1 2" key="1">
    <citation type="journal article" date="2019" name="G3 (Bethesda)">
        <title>Sequencing of a Wild Apple (Malus baccata) Genome Unravels the Differences Between Cultivated and Wild Apple Species Regarding Disease Resistance and Cold Tolerance.</title>
        <authorList>
            <person name="Chen X."/>
        </authorList>
    </citation>
    <scope>NUCLEOTIDE SEQUENCE [LARGE SCALE GENOMIC DNA]</scope>
    <source>
        <strain evidence="2">cv. Shandingzi</strain>
        <tissue evidence="1">Leaves</tissue>
    </source>
</reference>
<protein>
    <submittedName>
        <fullName evidence="1">Uncharacterized protein</fullName>
    </submittedName>
</protein>
<name>A0A540LXZ2_MALBA</name>
<comment type="caution">
    <text evidence="1">The sequence shown here is derived from an EMBL/GenBank/DDBJ whole genome shotgun (WGS) entry which is preliminary data.</text>
</comment>
<evidence type="ECO:0000313" key="2">
    <source>
        <dbReference type="Proteomes" id="UP000315295"/>
    </source>
</evidence>
<dbReference type="AlphaFoldDB" id="A0A540LXZ2"/>
<dbReference type="Proteomes" id="UP000315295">
    <property type="component" value="Unassembled WGS sequence"/>
</dbReference>
<keyword evidence="2" id="KW-1185">Reference proteome</keyword>
<proteinExistence type="predicted"/>
<sequence>MENQPRNFKFVLRGAAQLVAQARLRGLQEFLEAFLSLNHVSTLRLQAVPPQEMGI</sequence>
<gene>
    <name evidence="1" type="ORF">C1H46_023110</name>
</gene>
<dbReference type="EMBL" id="VIEB01000424">
    <property type="protein sequence ID" value="TQD91298.1"/>
    <property type="molecule type" value="Genomic_DNA"/>
</dbReference>